<feature type="domain" description="DUF4395" evidence="2">
    <location>
        <begin position="24"/>
        <end position="214"/>
    </location>
</feature>
<keyword evidence="1" id="KW-0472">Membrane</keyword>
<name>A0A1W1E045_9ZZZZ</name>
<evidence type="ECO:0000256" key="1">
    <source>
        <dbReference type="SAM" id="Phobius"/>
    </source>
</evidence>
<dbReference type="InterPro" id="IPR025508">
    <property type="entry name" value="DUF4395"/>
</dbReference>
<dbReference type="EMBL" id="FPHY01000192">
    <property type="protein sequence ID" value="SFV87352.1"/>
    <property type="molecule type" value="Genomic_DNA"/>
</dbReference>
<feature type="transmembrane region" description="Helical" evidence="1">
    <location>
        <begin position="140"/>
        <end position="164"/>
    </location>
</feature>
<evidence type="ECO:0000259" key="2">
    <source>
        <dbReference type="Pfam" id="PF14340"/>
    </source>
</evidence>
<keyword evidence="1" id="KW-0812">Transmembrane</keyword>
<evidence type="ECO:0000313" key="4">
    <source>
        <dbReference type="EMBL" id="SFV87460.1"/>
    </source>
</evidence>
<proteinExistence type="predicted"/>
<reference evidence="3" key="1">
    <citation type="submission" date="2016-10" db="EMBL/GenBank/DDBJ databases">
        <authorList>
            <person name="de Groot N.N."/>
        </authorList>
    </citation>
    <scope>NUCLEOTIDE SEQUENCE</scope>
</reference>
<sequence>MEKFFKIFKNLWFRDLGEDDIYINDVAVRIRAGILLIIPVYMVFTFVNVVYGPTWEVSSEVIATDTYETDMEDRILYAVEATKRVFEYSLQTKLLMYALIEMLLGMSIIGARFSPTILIASFLTASRAPEWKPIAPKRCAWMMGASFISVCIVFFNPDSIALWLNNLLGTSIPVDVNYVPSGLVLTLVALCLLFMWLEAIIGYCAGCKVYVLLVKFGIVNRHCDACENIDWDEIQRKKQEKLDKKSKNRKA</sequence>
<organism evidence="3">
    <name type="scientific">hydrothermal vent metagenome</name>
    <dbReference type="NCBI Taxonomy" id="652676"/>
    <lineage>
        <taxon>unclassified sequences</taxon>
        <taxon>metagenomes</taxon>
        <taxon>ecological metagenomes</taxon>
    </lineage>
</organism>
<feature type="transmembrane region" description="Helical" evidence="1">
    <location>
        <begin position="184"/>
        <end position="205"/>
    </location>
</feature>
<gene>
    <name evidence="3" type="ORF">MNB_SUP05-SYMBIONT-4-701</name>
    <name evidence="4" type="ORF">MNB_SUP05-SYMBIONT-5-213</name>
</gene>
<feature type="transmembrane region" description="Helical" evidence="1">
    <location>
        <begin position="94"/>
        <end position="119"/>
    </location>
</feature>
<feature type="transmembrane region" description="Helical" evidence="1">
    <location>
        <begin position="32"/>
        <end position="51"/>
    </location>
</feature>
<evidence type="ECO:0000313" key="3">
    <source>
        <dbReference type="EMBL" id="SFV87352.1"/>
    </source>
</evidence>
<dbReference type="AlphaFoldDB" id="A0A1W1E045"/>
<dbReference type="Pfam" id="PF14340">
    <property type="entry name" value="DUF4395"/>
    <property type="match status" value="1"/>
</dbReference>
<dbReference type="EMBL" id="FPHZ01000017">
    <property type="protein sequence ID" value="SFV87460.1"/>
    <property type="molecule type" value="Genomic_DNA"/>
</dbReference>
<keyword evidence="1" id="KW-1133">Transmembrane helix</keyword>
<accession>A0A1W1E045</accession>
<protein>
    <recommendedName>
        <fullName evidence="2">DUF4395 domain-containing protein</fullName>
    </recommendedName>
</protein>